<gene>
    <name evidence="2" type="ORF">FNH13_05905</name>
</gene>
<dbReference type="GO" id="GO:0008168">
    <property type="term" value="F:methyltransferase activity"/>
    <property type="evidence" value="ECO:0007669"/>
    <property type="project" value="UniProtKB-KW"/>
</dbReference>
<feature type="domain" description="THUMP-like" evidence="1">
    <location>
        <begin position="336"/>
        <end position="407"/>
    </location>
</feature>
<sequence length="410" mass="43816">MDLQTVTALREPSAWALLQSLPEYDEGSALALTTRLRSAGHDPALVAAVLTQSRLRLRGQVKFGDRVGQMLLTPDGVEQATRWQLAARHAQRFAAAGVDTVWDLGCGLGGDALALAAAGVRVQAVEADPATAAMAAHNLQDTPGATVHPALVEDLDLEPGPGVGAWLDPARRIPGRTDHRGRTVRTFSLDQLSPTWEAVQEVAAALGHVGAKLSPSFPRDAVPQGAEAQWTSFGGEVLECVVWWGGLVDHPGRTAQVHTGPADGGRWLEVRDEGGDAGPAPVLSTIDDIGEWLYEPDRAVLQAGLTGILTQAVEGSETAPGAGYVTSSQQAVVPWARRFRVRSVHPLSIKPLRRWAREADIGRLTIKKRLVPIDPDRLRADLRLSGNREAVVVLTPVAGRPMLLEVEPDD</sequence>
<dbReference type="Pfam" id="PF18096">
    <property type="entry name" value="Thump_like"/>
    <property type="match status" value="1"/>
</dbReference>
<dbReference type="PANTHER" id="PTHR14741:SF32">
    <property type="entry name" value="TRIMETHYLGUANOSINE SYNTHASE"/>
    <property type="match status" value="1"/>
</dbReference>
<keyword evidence="2" id="KW-0489">Methyltransferase</keyword>
<keyword evidence="3" id="KW-1185">Reference proteome</keyword>
<dbReference type="InterPro" id="IPR041497">
    <property type="entry name" value="Thump-like"/>
</dbReference>
<dbReference type="OrthoDB" id="9810570at2"/>
<dbReference type="PANTHER" id="PTHR14741">
    <property type="entry name" value="S-ADENOSYLMETHIONINE-DEPENDENT METHYLTRANSFERASE RELATED"/>
    <property type="match status" value="1"/>
</dbReference>
<dbReference type="Proteomes" id="UP000315395">
    <property type="component" value="Chromosome"/>
</dbReference>
<proteinExistence type="predicted"/>
<accession>A0A516G8T4</accession>
<dbReference type="EMBL" id="CP041616">
    <property type="protein sequence ID" value="QDO87937.1"/>
    <property type="molecule type" value="Genomic_DNA"/>
</dbReference>
<dbReference type="RefSeq" id="WP_143782612.1">
    <property type="nucleotide sequence ID" value="NZ_CP041616.1"/>
</dbReference>
<reference evidence="2 3" key="1">
    <citation type="submission" date="2019-07" db="EMBL/GenBank/DDBJ databases">
        <title>complete genome sequencing of Ornithinimicrobium sp. H23M54.</title>
        <authorList>
            <person name="Bae J.-W."/>
            <person name="Lee S.-Y."/>
        </authorList>
    </citation>
    <scope>NUCLEOTIDE SEQUENCE [LARGE SCALE GENOMIC DNA]</scope>
    <source>
        <strain evidence="2 3">H23M54</strain>
    </source>
</reference>
<keyword evidence="2" id="KW-0808">Transferase</keyword>
<dbReference type="SUPFAM" id="SSF53335">
    <property type="entry name" value="S-adenosyl-L-methionine-dependent methyltransferases"/>
    <property type="match status" value="1"/>
</dbReference>
<name>A0A516G8T4_9MICO</name>
<evidence type="ECO:0000259" key="1">
    <source>
        <dbReference type="Pfam" id="PF18096"/>
    </source>
</evidence>
<evidence type="ECO:0000313" key="3">
    <source>
        <dbReference type="Proteomes" id="UP000315395"/>
    </source>
</evidence>
<protein>
    <submittedName>
        <fullName evidence="2">Class I SAM-dependent methyltransferase</fullName>
    </submittedName>
</protein>
<dbReference type="InterPro" id="IPR029063">
    <property type="entry name" value="SAM-dependent_MTases_sf"/>
</dbReference>
<dbReference type="KEGG" id="orz:FNH13_05905"/>
<dbReference type="GO" id="GO:0032259">
    <property type="term" value="P:methylation"/>
    <property type="evidence" value="ECO:0007669"/>
    <property type="project" value="UniProtKB-KW"/>
</dbReference>
<evidence type="ECO:0000313" key="2">
    <source>
        <dbReference type="EMBL" id="QDO87937.1"/>
    </source>
</evidence>
<dbReference type="Gene3D" id="3.40.50.150">
    <property type="entry name" value="Vaccinia Virus protein VP39"/>
    <property type="match status" value="1"/>
</dbReference>
<dbReference type="AlphaFoldDB" id="A0A516G8T4"/>
<organism evidence="2 3">
    <name type="scientific">Ornithinimicrobium ciconiae</name>
    <dbReference type="NCBI Taxonomy" id="2594265"/>
    <lineage>
        <taxon>Bacteria</taxon>
        <taxon>Bacillati</taxon>
        <taxon>Actinomycetota</taxon>
        <taxon>Actinomycetes</taxon>
        <taxon>Micrococcales</taxon>
        <taxon>Ornithinimicrobiaceae</taxon>
        <taxon>Ornithinimicrobium</taxon>
    </lineage>
</organism>